<evidence type="ECO:0008006" key="9">
    <source>
        <dbReference type="Google" id="ProtNLM"/>
    </source>
</evidence>
<feature type="transmembrane region" description="Helical" evidence="6">
    <location>
        <begin position="71"/>
        <end position="92"/>
    </location>
</feature>
<dbReference type="EMBL" id="QKTW01000003">
    <property type="protein sequence ID" value="PZF74472.1"/>
    <property type="molecule type" value="Genomic_DNA"/>
</dbReference>
<dbReference type="RefSeq" id="WP_110997310.1">
    <property type="nucleotide sequence ID" value="NZ_QKTW01000003.1"/>
</dbReference>
<organism evidence="7 8">
    <name type="scientific">Taibaiella soli</name>
    <dbReference type="NCBI Taxonomy" id="1649169"/>
    <lineage>
        <taxon>Bacteria</taxon>
        <taxon>Pseudomonadati</taxon>
        <taxon>Bacteroidota</taxon>
        <taxon>Chitinophagia</taxon>
        <taxon>Chitinophagales</taxon>
        <taxon>Chitinophagaceae</taxon>
        <taxon>Taibaiella</taxon>
    </lineage>
</organism>
<dbReference type="Pfam" id="PF03626">
    <property type="entry name" value="COX4_pro"/>
    <property type="match status" value="1"/>
</dbReference>
<evidence type="ECO:0000256" key="3">
    <source>
        <dbReference type="ARBA" id="ARBA00022692"/>
    </source>
</evidence>
<keyword evidence="8" id="KW-1185">Reference proteome</keyword>
<evidence type="ECO:0000313" key="8">
    <source>
        <dbReference type="Proteomes" id="UP000248745"/>
    </source>
</evidence>
<name>A0A2W2ALN7_9BACT</name>
<dbReference type="AlphaFoldDB" id="A0A2W2ALN7"/>
<comment type="caution">
    <text evidence="7">The sequence shown here is derived from an EMBL/GenBank/DDBJ whole genome shotgun (WGS) entry which is preliminary data.</text>
</comment>
<keyword evidence="2" id="KW-1003">Cell membrane</keyword>
<accession>A0A2W2ALN7</accession>
<comment type="subcellular location">
    <subcellularLocation>
        <location evidence="1">Cell membrane</location>
        <topology evidence="1">Multi-pass membrane protein</topology>
    </subcellularLocation>
</comment>
<feature type="transmembrane region" description="Helical" evidence="6">
    <location>
        <begin position="104"/>
        <end position="125"/>
    </location>
</feature>
<feature type="transmembrane region" description="Helical" evidence="6">
    <location>
        <begin position="45"/>
        <end position="65"/>
    </location>
</feature>
<keyword evidence="3 6" id="KW-0812">Transmembrane</keyword>
<evidence type="ECO:0000256" key="2">
    <source>
        <dbReference type="ARBA" id="ARBA00022475"/>
    </source>
</evidence>
<dbReference type="OrthoDB" id="981917at2"/>
<evidence type="ECO:0000256" key="5">
    <source>
        <dbReference type="ARBA" id="ARBA00023136"/>
    </source>
</evidence>
<keyword evidence="4 6" id="KW-1133">Transmembrane helix</keyword>
<evidence type="ECO:0000256" key="6">
    <source>
        <dbReference type="SAM" id="Phobius"/>
    </source>
</evidence>
<protein>
    <recommendedName>
        <fullName evidence="9">Cytochrome C oxidase subunit IV</fullName>
    </recommendedName>
</protein>
<keyword evidence="5 6" id="KW-0472">Membrane</keyword>
<evidence type="ECO:0000256" key="1">
    <source>
        <dbReference type="ARBA" id="ARBA00004651"/>
    </source>
</evidence>
<dbReference type="Proteomes" id="UP000248745">
    <property type="component" value="Unassembled WGS sequence"/>
</dbReference>
<sequence>MSSHHHTDDIQHLYEGDQSKLYSGVLAHHEGDINSGASKAQVKRILMITLYLSIITIVEVGLGLISHSSGIPMTFYNFVFLMLTLLKAFLIVRVFMHLGDEKKGFITTVLMPLAFFVWFIIAFLADGAFWLHMNSHVRAGMPAQTTEATK</sequence>
<dbReference type="GO" id="GO:0005886">
    <property type="term" value="C:plasma membrane"/>
    <property type="evidence" value="ECO:0007669"/>
    <property type="project" value="UniProtKB-SubCell"/>
</dbReference>
<evidence type="ECO:0000313" key="7">
    <source>
        <dbReference type="EMBL" id="PZF74472.1"/>
    </source>
</evidence>
<gene>
    <name evidence="7" type="ORF">DN068_02515</name>
</gene>
<evidence type="ECO:0000256" key="4">
    <source>
        <dbReference type="ARBA" id="ARBA00022989"/>
    </source>
</evidence>
<dbReference type="InterPro" id="IPR005171">
    <property type="entry name" value="Cyt_c_oxidase_su4_prok"/>
</dbReference>
<reference evidence="7 8" key="1">
    <citation type="submission" date="2018-06" db="EMBL/GenBank/DDBJ databases">
        <title>Mucibacter soli gen. nov., sp. nov., a new member of the family Chitinophagaceae producing mucin.</title>
        <authorList>
            <person name="Kim M.-K."/>
            <person name="Park S."/>
            <person name="Kim T.-S."/>
            <person name="Joung Y."/>
            <person name="Han J.-H."/>
            <person name="Kim S.B."/>
        </authorList>
    </citation>
    <scope>NUCLEOTIDE SEQUENCE [LARGE SCALE GENOMIC DNA]</scope>
    <source>
        <strain evidence="7 8">R1-15</strain>
    </source>
</reference>
<proteinExistence type="predicted"/>